<dbReference type="RefSeq" id="WP_188989904.1">
    <property type="nucleotide sequence ID" value="NZ_BAAAHC010000009.1"/>
</dbReference>
<keyword evidence="5" id="KW-1185">Reference proteome</keyword>
<sequence>MADIALGTGAQATPTDPTTAQLTQHVELQLAAIERATQRLLATVESLDDLSVRQPSLLPGWSRAHVISHLARHADAFSNLLIWARTGIEHPMYASGDDRDDAIAEGATRSHRLLLEDLTASCGRFAYATRTLPAAAWTAEIADAVGDPMPAHHMLRLRLLEVWVHLVDLDHDVDFTDLPPTDLEQLLEDVVQQFGGRPDVPALSVEVDFGDHRRTWELRGTTSRPSRVSGAPGPMLGWLLGRSGPQELQGEAPELPEWL</sequence>
<dbReference type="Gene3D" id="1.20.120.450">
    <property type="entry name" value="dinb family like domain"/>
    <property type="match status" value="1"/>
</dbReference>
<proteinExistence type="predicted"/>
<reference evidence="2" key="5">
    <citation type="submission" date="2023-12" db="EMBL/GenBank/DDBJ databases">
        <authorList>
            <person name="Sun Q."/>
            <person name="Inoue M."/>
        </authorList>
    </citation>
    <scope>NUCLEOTIDE SEQUENCE</scope>
    <source>
        <strain evidence="2">JCM 10664</strain>
    </source>
</reference>
<dbReference type="NCBIfam" id="TIGR03083">
    <property type="entry name" value="maleylpyruvate isomerase family mycothiol-dependent enzyme"/>
    <property type="match status" value="1"/>
</dbReference>
<evidence type="ECO:0000313" key="2">
    <source>
        <dbReference type="EMBL" id="GAA0523641.1"/>
    </source>
</evidence>
<dbReference type="Gene3D" id="3.30.1050.20">
    <property type="match status" value="1"/>
</dbReference>
<dbReference type="EMBL" id="BMMT01000015">
    <property type="protein sequence ID" value="GGI98581.1"/>
    <property type="molecule type" value="Genomic_DNA"/>
</dbReference>
<dbReference type="Pfam" id="PF11716">
    <property type="entry name" value="MDMPI_N"/>
    <property type="match status" value="1"/>
</dbReference>
<accession>A0A917K5E4</accession>
<organism evidence="3 4">
    <name type="scientific">Saccharopolyspora thermophila</name>
    <dbReference type="NCBI Taxonomy" id="89367"/>
    <lineage>
        <taxon>Bacteria</taxon>
        <taxon>Bacillati</taxon>
        <taxon>Actinomycetota</taxon>
        <taxon>Actinomycetes</taxon>
        <taxon>Pseudonocardiales</taxon>
        <taxon>Pseudonocardiaceae</taxon>
        <taxon>Saccharopolyspora</taxon>
    </lineage>
</organism>
<comment type="caution">
    <text evidence="3">The sequence shown here is derived from an EMBL/GenBank/DDBJ whole genome shotgun (WGS) entry which is preliminary data.</text>
</comment>
<evidence type="ECO:0000259" key="1">
    <source>
        <dbReference type="Pfam" id="PF11716"/>
    </source>
</evidence>
<reference evidence="5" key="3">
    <citation type="journal article" date="2019" name="Int. J. Syst. Evol. Microbiol.">
        <title>The Global Catalogue of Microorganisms (GCM) 10K type strain sequencing project: providing services to taxonomists for standard genome sequencing and annotation.</title>
        <authorList>
            <consortium name="The Broad Institute Genomics Platform"/>
            <consortium name="The Broad Institute Genome Sequencing Center for Infectious Disease"/>
            <person name="Wu L."/>
            <person name="Ma J."/>
        </authorList>
    </citation>
    <scope>NUCLEOTIDE SEQUENCE [LARGE SCALE GENOMIC DNA]</scope>
    <source>
        <strain evidence="5">JCM 10664</strain>
    </source>
</reference>
<dbReference type="GO" id="GO:0016853">
    <property type="term" value="F:isomerase activity"/>
    <property type="evidence" value="ECO:0007669"/>
    <property type="project" value="UniProtKB-KW"/>
</dbReference>
<dbReference type="InterPro" id="IPR017517">
    <property type="entry name" value="Maleyloyr_isom"/>
</dbReference>
<dbReference type="AlphaFoldDB" id="A0A917K5E4"/>
<gene>
    <name evidence="2" type="ORF">GCM10009545_27420</name>
    <name evidence="3" type="ORF">GCM10011581_39700</name>
</gene>
<dbReference type="Proteomes" id="UP000597989">
    <property type="component" value="Unassembled WGS sequence"/>
</dbReference>
<dbReference type="EMBL" id="BAAAHC010000009">
    <property type="protein sequence ID" value="GAA0523641.1"/>
    <property type="molecule type" value="Genomic_DNA"/>
</dbReference>
<evidence type="ECO:0000313" key="5">
    <source>
        <dbReference type="Proteomes" id="UP001500220"/>
    </source>
</evidence>
<feature type="domain" description="Mycothiol-dependent maleylpyruvate isomerase metal-binding" evidence="1">
    <location>
        <begin position="34"/>
        <end position="169"/>
    </location>
</feature>
<dbReference type="SUPFAM" id="SSF55718">
    <property type="entry name" value="SCP-like"/>
    <property type="match status" value="1"/>
</dbReference>
<dbReference type="InterPro" id="IPR024344">
    <property type="entry name" value="MDMPI_metal-binding"/>
</dbReference>
<evidence type="ECO:0000313" key="4">
    <source>
        <dbReference type="Proteomes" id="UP000597989"/>
    </source>
</evidence>
<dbReference type="InterPro" id="IPR034660">
    <property type="entry name" value="DinB/YfiT-like"/>
</dbReference>
<keyword evidence="3" id="KW-0413">Isomerase</keyword>
<protein>
    <submittedName>
        <fullName evidence="2 3">Maleylpyruvate isomerase</fullName>
    </submittedName>
</protein>
<reference evidence="3" key="4">
    <citation type="submission" date="2020-09" db="EMBL/GenBank/DDBJ databases">
        <authorList>
            <person name="Sun Q."/>
            <person name="Zhou Y."/>
        </authorList>
    </citation>
    <scope>NUCLEOTIDE SEQUENCE</scope>
    <source>
        <strain evidence="3">CGMCC 4.7206</strain>
    </source>
</reference>
<dbReference type="GO" id="GO:0046872">
    <property type="term" value="F:metal ion binding"/>
    <property type="evidence" value="ECO:0007669"/>
    <property type="project" value="InterPro"/>
</dbReference>
<evidence type="ECO:0000313" key="3">
    <source>
        <dbReference type="EMBL" id="GGI98581.1"/>
    </source>
</evidence>
<dbReference type="InterPro" id="IPR036527">
    <property type="entry name" value="SCP2_sterol-bd_dom_sf"/>
</dbReference>
<reference evidence="2" key="1">
    <citation type="journal article" date="2014" name="Int. J. Syst. Evol. Microbiol.">
        <title>Complete genome of a new Firmicutes species belonging to the dominant human colonic microbiota ('Ruminococcus bicirculans') reveals two chromosomes and a selective capacity to utilize plant glucans.</title>
        <authorList>
            <consortium name="NISC Comparative Sequencing Program"/>
            <person name="Wegmann U."/>
            <person name="Louis P."/>
            <person name="Goesmann A."/>
            <person name="Henrissat B."/>
            <person name="Duncan S.H."/>
            <person name="Flint H.J."/>
        </authorList>
    </citation>
    <scope>NUCLEOTIDE SEQUENCE</scope>
    <source>
        <strain evidence="2">JCM 10664</strain>
    </source>
</reference>
<dbReference type="Proteomes" id="UP001500220">
    <property type="component" value="Unassembled WGS sequence"/>
</dbReference>
<name>A0A917K5E4_9PSEU</name>
<dbReference type="SUPFAM" id="SSF109854">
    <property type="entry name" value="DinB/YfiT-like putative metalloenzymes"/>
    <property type="match status" value="1"/>
</dbReference>
<reference evidence="3 4" key="2">
    <citation type="journal article" date="2014" name="Int. J. Syst. Evol. Microbiol.">
        <title>Complete genome sequence of Corynebacterium casei LMG S-19264T (=DSM 44701T), isolated from a smear-ripened cheese.</title>
        <authorList>
            <consortium name="US DOE Joint Genome Institute (JGI-PGF)"/>
            <person name="Walter F."/>
            <person name="Albersmeier A."/>
            <person name="Kalinowski J."/>
            <person name="Ruckert C."/>
        </authorList>
    </citation>
    <scope>NUCLEOTIDE SEQUENCE [LARGE SCALE GENOMIC DNA]</scope>
    <source>
        <strain evidence="3 4">CGMCC 4.7206</strain>
    </source>
</reference>